<dbReference type="OrthoDB" id="9791908at2"/>
<evidence type="ECO:0000256" key="2">
    <source>
        <dbReference type="ARBA" id="ARBA00023235"/>
    </source>
</evidence>
<dbReference type="eggNOG" id="COG0041">
    <property type="taxonomic scope" value="Bacteria"/>
</dbReference>
<name>F0RSS5_SPHGB</name>
<proteinExistence type="inferred from homology"/>
<dbReference type="InterPro" id="IPR024694">
    <property type="entry name" value="PurE_prokaryotes"/>
</dbReference>
<comment type="function">
    <text evidence="3 4">Catalyzes the conversion of N5-carboxyaminoimidazole ribonucleotide (N5-CAIR) to 4-carboxy-5-aminoimidazole ribonucleotide (CAIR).</text>
</comment>
<accession>F0RSS5</accession>
<dbReference type="RefSeq" id="WP_013607824.1">
    <property type="nucleotide sequence ID" value="NC_015152.1"/>
</dbReference>
<comment type="catalytic activity">
    <reaction evidence="3 4">
        <text>5-carboxyamino-1-(5-phospho-D-ribosyl)imidazole + H(+) = 5-amino-1-(5-phospho-D-ribosyl)imidazole-4-carboxylate</text>
        <dbReference type="Rhea" id="RHEA:13193"/>
        <dbReference type="ChEBI" id="CHEBI:15378"/>
        <dbReference type="ChEBI" id="CHEBI:58730"/>
        <dbReference type="ChEBI" id="CHEBI:77657"/>
        <dbReference type="EC" id="5.4.99.18"/>
    </reaction>
</comment>
<evidence type="ECO:0000256" key="5">
    <source>
        <dbReference type="PIRSR" id="PIRSR001338-1"/>
    </source>
</evidence>
<dbReference type="EC" id="5.4.99.18" evidence="3 4"/>
<dbReference type="UniPathway" id="UPA00074">
    <property type="reaction ID" value="UER00943"/>
</dbReference>
<keyword evidence="1 3" id="KW-0658">Purine biosynthesis</keyword>
<comment type="similarity">
    <text evidence="3">Belongs to the AIR carboxylase family. Class I subfamily.</text>
</comment>
<feature type="binding site" evidence="3 5">
    <location>
        <position position="44"/>
    </location>
    <ligand>
        <name>substrate</name>
    </ligand>
</feature>
<dbReference type="InterPro" id="IPR033747">
    <property type="entry name" value="PurE_ClassI"/>
</dbReference>
<dbReference type="STRING" id="158189.SpiBuddy_2156"/>
<evidence type="ECO:0000313" key="7">
    <source>
        <dbReference type="EMBL" id="ADY13975.1"/>
    </source>
</evidence>
<dbReference type="Gene3D" id="3.40.50.1970">
    <property type="match status" value="1"/>
</dbReference>
<dbReference type="InterPro" id="IPR000031">
    <property type="entry name" value="PurE_dom"/>
</dbReference>
<protein>
    <recommendedName>
        <fullName evidence="3 4">N5-carboxyaminoimidazole ribonucleotide mutase</fullName>
        <shortName evidence="3 4">N5-CAIR mutase</shortName>
        <ecNumber evidence="3 4">5.4.99.18</ecNumber>
    </recommendedName>
    <alternativeName>
        <fullName evidence="3">5-(carboxyamino)imidazole ribonucleotide mutase</fullName>
    </alternativeName>
</protein>
<keyword evidence="2 3" id="KW-0413">Isomerase</keyword>
<dbReference type="GO" id="GO:0016829">
    <property type="term" value="F:lyase activity"/>
    <property type="evidence" value="ECO:0007669"/>
    <property type="project" value="UniProtKB-KW"/>
</dbReference>
<dbReference type="HOGENOM" id="CLU_094982_2_0_12"/>
<dbReference type="SUPFAM" id="SSF52255">
    <property type="entry name" value="N5-CAIR mutase (phosphoribosylaminoimidazole carboxylase, PurE)"/>
    <property type="match status" value="1"/>
</dbReference>
<evidence type="ECO:0000259" key="6">
    <source>
        <dbReference type="SMART" id="SM01001"/>
    </source>
</evidence>
<dbReference type="EMBL" id="CP002541">
    <property type="protein sequence ID" value="ADY13975.1"/>
    <property type="molecule type" value="Genomic_DNA"/>
</dbReference>
<evidence type="ECO:0000313" key="8">
    <source>
        <dbReference type="Proteomes" id="UP000008466"/>
    </source>
</evidence>
<feature type="domain" description="PurE" evidence="6">
    <location>
        <begin position="6"/>
        <end position="154"/>
    </location>
</feature>
<dbReference type="HAMAP" id="MF_01929">
    <property type="entry name" value="PurE_classI"/>
    <property type="match status" value="1"/>
</dbReference>
<comment type="pathway">
    <text evidence="3 4">Purine metabolism; IMP biosynthesis via de novo pathway; 5-amino-1-(5-phospho-D-ribosyl)imidazole-4-carboxylate from 5-amino-1-(5-phospho-D-ribosyl)imidazole (N5-CAIR route): step 2/2.</text>
</comment>
<dbReference type="AlphaFoldDB" id="F0RSS5"/>
<reference evidence="8" key="1">
    <citation type="submission" date="2011-02" db="EMBL/GenBank/DDBJ databases">
        <title>Complete sequence of Spirochaeta sp. Buddy.</title>
        <authorList>
            <person name="Lucas S."/>
            <person name="Copeland A."/>
            <person name="Lapidus A."/>
            <person name="Cheng J.-F."/>
            <person name="Goodwin L."/>
            <person name="Pitluck S."/>
            <person name="Zeytun A."/>
            <person name="Detter J.C."/>
            <person name="Han C."/>
            <person name="Tapia R."/>
            <person name="Land M."/>
            <person name="Hauser L."/>
            <person name="Kyrpides N."/>
            <person name="Ivanova N."/>
            <person name="Mikhailova N."/>
            <person name="Pagani I."/>
            <person name="Ritalahti K.M."/>
            <person name="Loeffler F.E."/>
            <person name="Woyke T."/>
        </authorList>
    </citation>
    <scope>NUCLEOTIDE SEQUENCE [LARGE SCALE GENOMIC DNA]</scope>
    <source>
        <strain evidence="8">ATCC BAA-1886 / DSM 22777 / Buddy</strain>
    </source>
</reference>
<dbReference type="GO" id="GO:0034023">
    <property type="term" value="F:5-(carboxyamino)imidazole ribonucleotide mutase activity"/>
    <property type="evidence" value="ECO:0007669"/>
    <property type="project" value="UniProtKB-UniRule"/>
</dbReference>
<evidence type="ECO:0000256" key="4">
    <source>
        <dbReference type="PIRNR" id="PIRNR001338"/>
    </source>
</evidence>
<keyword evidence="8" id="KW-1185">Reference proteome</keyword>
<evidence type="ECO:0000256" key="3">
    <source>
        <dbReference type="HAMAP-Rule" id="MF_01929"/>
    </source>
</evidence>
<dbReference type="PIRSF" id="PIRSF001338">
    <property type="entry name" value="AIR_carboxylase"/>
    <property type="match status" value="1"/>
</dbReference>
<dbReference type="NCBIfam" id="TIGR01162">
    <property type="entry name" value="purE"/>
    <property type="match status" value="1"/>
</dbReference>
<organism evidence="7 8">
    <name type="scientific">Sphaerochaeta globosa (strain ATCC BAA-1886 / DSM 22777 / Buddy)</name>
    <name type="common">Spirochaeta sp. (strain Buddy)</name>
    <dbReference type="NCBI Taxonomy" id="158189"/>
    <lineage>
        <taxon>Bacteria</taxon>
        <taxon>Pseudomonadati</taxon>
        <taxon>Spirochaetota</taxon>
        <taxon>Spirochaetia</taxon>
        <taxon>Spirochaetales</taxon>
        <taxon>Sphaerochaetaceae</taxon>
        <taxon>Sphaerochaeta</taxon>
    </lineage>
</organism>
<sequence length="166" mass="17303">MQTVQQRVAILLGSENDLSLVQAAISTLKELDIPHSVRILSAHRLGDEACRFASNARAEGFGVLIAAAGKAAHLAGTLASRTLLPVIGLPLSTSLGGLDALFSTVQMPSGYPVATVAIDGAANAALLAAQILALSDCDLLTRLEERRKAGQEAVREADSRIAKSFM</sequence>
<evidence type="ECO:0000256" key="1">
    <source>
        <dbReference type="ARBA" id="ARBA00022755"/>
    </source>
</evidence>
<dbReference type="KEGG" id="sbu:SpiBuddy_2156"/>
<dbReference type="SMART" id="SM01001">
    <property type="entry name" value="AIRC"/>
    <property type="match status" value="1"/>
</dbReference>
<dbReference type="PANTHER" id="PTHR23046:SF2">
    <property type="entry name" value="PHOSPHORIBOSYLAMINOIMIDAZOLE CARBOXYLASE"/>
    <property type="match status" value="1"/>
</dbReference>
<dbReference type="Pfam" id="PF00731">
    <property type="entry name" value="AIRC"/>
    <property type="match status" value="1"/>
</dbReference>
<dbReference type="Proteomes" id="UP000008466">
    <property type="component" value="Chromosome"/>
</dbReference>
<feature type="binding site" evidence="3 5">
    <location>
        <position position="14"/>
    </location>
    <ligand>
        <name>substrate</name>
    </ligand>
</feature>
<feature type="binding site" evidence="3 5">
    <location>
        <position position="17"/>
    </location>
    <ligand>
        <name>substrate</name>
    </ligand>
</feature>
<keyword evidence="7" id="KW-0456">Lyase</keyword>
<gene>
    <name evidence="3" type="primary">purE</name>
    <name evidence="7" type="ordered locus">SpiBuddy_2156</name>
</gene>
<dbReference type="PANTHER" id="PTHR23046">
    <property type="entry name" value="PHOSPHORIBOSYLAMINOIMIDAZOLE CARBOXYLASE CATALYTIC SUBUNIT"/>
    <property type="match status" value="1"/>
</dbReference>
<dbReference type="GO" id="GO:0006189">
    <property type="term" value="P:'de novo' IMP biosynthetic process"/>
    <property type="evidence" value="ECO:0007669"/>
    <property type="project" value="UniProtKB-UniRule"/>
</dbReference>